<evidence type="ECO:0000313" key="12">
    <source>
        <dbReference type="EMBL" id="NWR72971.1"/>
    </source>
</evidence>
<dbReference type="Gene3D" id="3.30.160.60">
    <property type="entry name" value="Classic Zinc Finger"/>
    <property type="match status" value="2"/>
</dbReference>
<dbReference type="AlphaFoldDB" id="A0A7K4ZNH7"/>
<dbReference type="EMBL" id="VYZI01000115">
    <property type="protein sequence ID" value="NWR72971.1"/>
    <property type="molecule type" value="Genomic_DNA"/>
</dbReference>
<dbReference type="SUPFAM" id="SSF57667">
    <property type="entry name" value="beta-beta-alpha zinc fingers"/>
    <property type="match status" value="1"/>
</dbReference>
<evidence type="ECO:0000256" key="6">
    <source>
        <dbReference type="ARBA" id="ARBA00023015"/>
    </source>
</evidence>
<evidence type="ECO:0000256" key="10">
    <source>
        <dbReference type="PROSITE-ProRule" id="PRU00042"/>
    </source>
</evidence>
<evidence type="ECO:0000256" key="5">
    <source>
        <dbReference type="ARBA" id="ARBA00022833"/>
    </source>
</evidence>
<proteinExistence type="predicted"/>
<name>A0A7K4ZNH7_9AVES</name>
<dbReference type="GO" id="GO:0008270">
    <property type="term" value="F:zinc ion binding"/>
    <property type="evidence" value="ECO:0007669"/>
    <property type="project" value="UniProtKB-KW"/>
</dbReference>
<comment type="subcellular location">
    <subcellularLocation>
        <location evidence="1">Nucleus</location>
    </subcellularLocation>
</comment>
<organism evidence="12 13">
    <name type="scientific">Centropus unirufus</name>
    <dbReference type="NCBI Taxonomy" id="1118519"/>
    <lineage>
        <taxon>Eukaryota</taxon>
        <taxon>Metazoa</taxon>
        <taxon>Chordata</taxon>
        <taxon>Craniata</taxon>
        <taxon>Vertebrata</taxon>
        <taxon>Euteleostomi</taxon>
        <taxon>Archelosauria</taxon>
        <taxon>Archosauria</taxon>
        <taxon>Dinosauria</taxon>
        <taxon>Saurischia</taxon>
        <taxon>Theropoda</taxon>
        <taxon>Coelurosauria</taxon>
        <taxon>Aves</taxon>
        <taxon>Neognathae</taxon>
        <taxon>Neoaves</taxon>
        <taxon>Otidimorphae</taxon>
        <taxon>Cuculiformes</taxon>
        <taxon>Centropidae</taxon>
        <taxon>Centropus</taxon>
    </lineage>
</organism>
<evidence type="ECO:0000313" key="13">
    <source>
        <dbReference type="Proteomes" id="UP000517892"/>
    </source>
</evidence>
<comment type="caution">
    <text evidence="12">The sequence shown here is derived from an EMBL/GenBank/DDBJ whole genome shotgun (WGS) entry which is preliminary data.</text>
</comment>
<keyword evidence="6" id="KW-0805">Transcription regulation</keyword>
<sequence length="70" mass="8265">GSQTPQAEEKPYKCTECGKGFKGYSRFLNHLQTHKREKMFVCVECGKSFSRKTNLVMHRRVHMRERPCKC</sequence>
<dbReference type="PANTHER" id="PTHR23226">
    <property type="entry name" value="ZINC FINGER AND SCAN DOMAIN-CONTAINING"/>
    <property type="match status" value="1"/>
</dbReference>
<reference evidence="12 13" key="1">
    <citation type="submission" date="2019-09" db="EMBL/GenBank/DDBJ databases">
        <title>Bird 10,000 Genomes (B10K) Project - Family phase.</title>
        <authorList>
            <person name="Zhang G."/>
        </authorList>
    </citation>
    <scope>NUCLEOTIDE SEQUENCE [LARGE SCALE GENOMIC DNA]</scope>
    <source>
        <strain evidence="12">B10K-DU-017-25</strain>
        <tissue evidence="12">Mixed tissue sample</tissue>
    </source>
</reference>
<dbReference type="OrthoDB" id="6496718at2759"/>
<dbReference type="PROSITE" id="PS00028">
    <property type="entry name" value="ZINC_FINGER_C2H2_1"/>
    <property type="match status" value="2"/>
</dbReference>
<keyword evidence="3" id="KW-0677">Repeat</keyword>
<feature type="domain" description="C2H2-type" evidence="11">
    <location>
        <begin position="40"/>
        <end position="67"/>
    </location>
</feature>
<accession>A0A7K4ZNH7</accession>
<evidence type="ECO:0000256" key="9">
    <source>
        <dbReference type="ARBA" id="ARBA00023242"/>
    </source>
</evidence>
<keyword evidence="13" id="KW-1185">Reference proteome</keyword>
<dbReference type="Proteomes" id="UP000517892">
    <property type="component" value="Unassembled WGS sequence"/>
</dbReference>
<feature type="non-terminal residue" evidence="12">
    <location>
        <position position="1"/>
    </location>
</feature>
<dbReference type="GO" id="GO:0005634">
    <property type="term" value="C:nucleus"/>
    <property type="evidence" value="ECO:0007669"/>
    <property type="project" value="UniProtKB-SubCell"/>
</dbReference>
<evidence type="ECO:0000256" key="8">
    <source>
        <dbReference type="ARBA" id="ARBA00023163"/>
    </source>
</evidence>
<evidence type="ECO:0000256" key="7">
    <source>
        <dbReference type="ARBA" id="ARBA00023125"/>
    </source>
</evidence>
<keyword evidence="9" id="KW-0539">Nucleus</keyword>
<keyword evidence="8" id="KW-0804">Transcription</keyword>
<dbReference type="PANTHER" id="PTHR23226:SF416">
    <property type="entry name" value="FI01424P"/>
    <property type="match status" value="1"/>
</dbReference>
<dbReference type="SMART" id="SM00355">
    <property type="entry name" value="ZnF_C2H2"/>
    <property type="match status" value="2"/>
</dbReference>
<dbReference type="PROSITE" id="PS50157">
    <property type="entry name" value="ZINC_FINGER_C2H2_2"/>
    <property type="match status" value="2"/>
</dbReference>
<dbReference type="GO" id="GO:0000978">
    <property type="term" value="F:RNA polymerase II cis-regulatory region sequence-specific DNA binding"/>
    <property type="evidence" value="ECO:0007669"/>
    <property type="project" value="TreeGrafter"/>
</dbReference>
<evidence type="ECO:0000256" key="3">
    <source>
        <dbReference type="ARBA" id="ARBA00022737"/>
    </source>
</evidence>
<gene>
    <name evidence="12" type="primary">Zscan2_0</name>
    <name evidence="12" type="ORF">CENUNI_R15192</name>
</gene>
<keyword evidence="4 10" id="KW-0863">Zinc-finger</keyword>
<feature type="non-terminal residue" evidence="12">
    <location>
        <position position="70"/>
    </location>
</feature>
<dbReference type="FunFam" id="3.30.160.60:FF:000213">
    <property type="entry name" value="Zinc finger protein 624"/>
    <property type="match status" value="1"/>
</dbReference>
<dbReference type="FunFam" id="3.30.160.60:FF:000506">
    <property type="entry name" value="Zinc finger protein 23"/>
    <property type="match status" value="1"/>
</dbReference>
<evidence type="ECO:0000256" key="2">
    <source>
        <dbReference type="ARBA" id="ARBA00022723"/>
    </source>
</evidence>
<dbReference type="InterPro" id="IPR036236">
    <property type="entry name" value="Znf_C2H2_sf"/>
</dbReference>
<dbReference type="GO" id="GO:0000981">
    <property type="term" value="F:DNA-binding transcription factor activity, RNA polymerase II-specific"/>
    <property type="evidence" value="ECO:0007669"/>
    <property type="project" value="TreeGrafter"/>
</dbReference>
<evidence type="ECO:0000259" key="11">
    <source>
        <dbReference type="PROSITE" id="PS50157"/>
    </source>
</evidence>
<dbReference type="Pfam" id="PF00096">
    <property type="entry name" value="zf-C2H2"/>
    <property type="match status" value="2"/>
</dbReference>
<keyword evidence="5" id="KW-0862">Zinc</keyword>
<dbReference type="InterPro" id="IPR013087">
    <property type="entry name" value="Znf_C2H2_type"/>
</dbReference>
<feature type="domain" description="C2H2-type" evidence="11">
    <location>
        <begin position="12"/>
        <end position="39"/>
    </location>
</feature>
<keyword evidence="7" id="KW-0238">DNA-binding</keyword>
<evidence type="ECO:0000256" key="1">
    <source>
        <dbReference type="ARBA" id="ARBA00004123"/>
    </source>
</evidence>
<protein>
    <submittedName>
        <fullName evidence="12">ZSCA2 protein</fullName>
    </submittedName>
</protein>
<evidence type="ECO:0000256" key="4">
    <source>
        <dbReference type="ARBA" id="ARBA00022771"/>
    </source>
</evidence>
<keyword evidence="2" id="KW-0479">Metal-binding</keyword>